<gene>
    <name evidence="1" type="ORF">AK812_SmicGene28513</name>
</gene>
<keyword evidence="2" id="KW-1185">Reference proteome</keyword>
<comment type="caution">
    <text evidence="1">The sequence shown here is derived from an EMBL/GenBank/DDBJ whole genome shotgun (WGS) entry which is preliminary data.</text>
</comment>
<name>A0A1Q9D464_SYMMI</name>
<dbReference type="AlphaFoldDB" id="A0A1Q9D464"/>
<proteinExistence type="predicted"/>
<accession>A0A1Q9D464</accession>
<dbReference type="EMBL" id="LSRX01000734">
    <property type="protein sequence ID" value="OLP89972.1"/>
    <property type="molecule type" value="Genomic_DNA"/>
</dbReference>
<evidence type="ECO:0000313" key="1">
    <source>
        <dbReference type="EMBL" id="OLP89972.1"/>
    </source>
</evidence>
<dbReference type="Proteomes" id="UP000186817">
    <property type="component" value="Unassembled WGS sequence"/>
</dbReference>
<protein>
    <submittedName>
        <fullName evidence="1">Uncharacterized protein</fullName>
    </submittedName>
</protein>
<sequence length="204" mass="22559">MVFFNCPAQQHGESGVGSIHCIRSVVAAARAGHRAQADLSMRHSLLRFALRLSGASMQPSRVAPRLWRRMASKSATIVDIGEARAPSTAAAEMSPAEEIRAVARHPRMSSLQIKMGRRTATLKRKEVSVDLPLAQLREKLRAFGWEAENCHQPLLLFGDDQDEVQKAHSILLEEGFTAVSNAQTREAVVQALRKPPKHLRAEQE</sequence>
<dbReference type="OrthoDB" id="10288200at2759"/>
<organism evidence="1 2">
    <name type="scientific">Symbiodinium microadriaticum</name>
    <name type="common">Dinoflagellate</name>
    <name type="synonym">Zooxanthella microadriatica</name>
    <dbReference type="NCBI Taxonomy" id="2951"/>
    <lineage>
        <taxon>Eukaryota</taxon>
        <taxon>Sar</taxon>
        <taxon>Alveolata</taxon>
        <taxon>Dinophyceae</taxon>
        <taxon>Suessiales</taxon>
        <taxon>Symbiodiniaceae</taxon>
        <taxon>Symbiodinium</taxon>
    </lineage>
</organism>
<reference evidence="1 2" key="1">
    <citation type="submission" date="2016-02" db="EMBL/GenBank/DDBJ databases">
        <title>Genome analysis of coral dinoflagellate symbionts highlights evolutionary adaptations to a symbiotic lifestyle.</title>
        <authorList>
            <person name="Aranda M."/>
            <person name="Li Y."/>
            <person name="Liew Y.J."/>
            <person name="Baumgarten S."/>
            <person name="Simakov O."/>
            <person name="Wilson M."/>
            <person name="Piel J."/>
            <person name="Ashoor H."/>
            <person name="Bougouffa S."/>
            <person name="Bajic V.B."/>
            <person name="Ryu T."/>
            <person name="Ravasi T."/>
            <person name="Bayer T."/>
            <person name="Micklem G."/>
            <person name="Kim H."/>
            <person name="Bhak J."/>
            <person name="Lajeunesse T.C."/>
            <person name="Voolstra C.R."/>
        </authorList>
    </citation>
    <scope>NUCLEOTIDE SEQUENCE [LARGE SCALE GENOMIC DNA]</scope>
    <source>
        <strain evidence="1 2">CCMP2467</strain>
    </source>
</reference>
<evidence type="ECO:0000313" key="2">
    <source>
        <dbReference type="Proteomes" id="UP000186817"/>
    </source>
</evidence>